<dbReference type="Gene3D" id="3.40.50.1820">
    <property type="entry name" value="alpha/beta hydrolase"/>
    <property type="match status" value="1"/>
</dbReference>
<dbReference type="InterPro" id="IPR029058">
    <property type="entry name" value="AB_hydrolase_fold"/>
</dbReference>
<evidence type="ECO:0000313" key="2">
    <source>
        <dbReference type="Proteomes" id="UP000831947"/>
    </source>
</evidence>
<dbReference type="Proteomes" id="UP000831947">
    <property type="component" value="Chromosome"/>
</dbReference>
<reference evidence="1 2" key="1">
    <citation type="journal article" date="2022" name="Int. J. Syst. Evol. Microbiol.">
        <title>Apilactobacillus apisilvae sp. nov., Nicolia spurrieriana gen. nov. sp. nov., Bombilactobacillus folatiphilus sp. nov. and Bombilactobacillus thymidiniphilus sp. nov., four new lactic acid bacterial isolates from stingless bees Tetragonula carbonaria and Austroplebeia australis.</title>
        <authorList>
            <person name="Oliphant S.A."/>
            <person name="Watson-Haigh N.S."/>
            <person name="Sumby K.M."/>
            <person name="Gardner J."/>
            <person name="Groom S."/>
            <person name="Jiranek V."/>
        </authorList>
    </citation>
    <scope>NUCLEOTIDE SEQUENCE [LARGE SCALE GENOMIC DNA]</scope>
    <source>
        <strain evidence="1 2">SG4_A1</strain>
    </source>
</reference>
<dbReference type="RefSeq" id="WP_249513429.1">
    <property type="nucleotide sequence ID" value="NZ_CP093365.1"/>
</dbReference>
<evidence type="ECO:0000313" key="1">
    <source>
        <dbReference type="EMBL" id="UQS84245.1"/>
    </source>
</evidence>
<dbReference type="EMBL" id="CP093365">
    <property type="protein sequence ID" value="UQS84245.1"/>
    <property type="molecule type" value="Genomic_DNA"/>
</dbReference>
<sequence length="443" mass="49010">MAIKMLDWSQLNSNQMHDFVLKEYKDNLKIGDPVYIGDDIAGFVVAKPGNKKTGEQALIISNSPKGTPADDIKHIAVMYQGSSSPVTEDGLIDWYFNDLQMVKNMIDPQVNAPKPMDMTSTEIPSLDMQINPQRYKNKMPGQLTSSAQTLRDAFRDYKNADVTVLGHSLGSSDGQVALASLSDENLKRLAGAYLFEGPNIFTLLNKKQKAVALKLPKYHVLNFVDLNDVVTVGYGADIPTVGAVKYTDTNFVDDIVKQHMQYPKDGVLKTLPNGELKLTSYAKARAAAKKNHPYGSIITKHFKGLTKKFVGKNVSAGASSKIMLDDTELNDLATKMNSHINEDMQAIVADCQRYIAESEQDWHTVFQGAHEIAPHLEHDEIMGLLAQVGCTQNNFVQQPNAVYSQHIQKAQTLMTDFSNTAKHLRQSGTILDEADDNTGELFD</sequence>
<organism evidence="1 2">
    <name type="scientific">Bombilactobacillus thymidiniphilus</name>
    <dbReference type="NCBI Taxonomy" id="2923363"/>
    <lineage>
        <taxon>Bacteria</taxon>
        <taxon>Bacillati</taxon>
        <taxon>Bacillota</taxon>
        <taxon>Bacilli</taxon>
        <taxon>Lactobacillales</taxon>
        <taxon>Lactobacillaceae</taxon>
        <taxon>Bombilactobacillus</taxon>
    </lineage>
</organism>
<protein>
    <recommendedName>
        <fullName evidence="3">Lipase (Class 3)</fullName>
    </recommendedName>
</protein>
<dbReference type="SUPFAM" id="SSF53474">
    <property type="entry name" value="alpha/beta-Hydrolases"/>
    <property type="match status" value="1"/>
</dbReference>
<evidence type="ECO:0008006" key="3">
    <source>
        <dbReference type="Google" id="ProtNLM"/>
    </source>
</evidence>
<keyword evidence="2" id="KW-1185">Reference proteome</keyword>
<accession>A0ABY4PES4</accession>
<gene>
    <name evidence="1" type="ORF">MOO47_03600</name>
</gene>
<name>A0ABY4PES4_9LACO</name>
<proteinExistence type="predicted"/>